<protein>
    <submittedName>
        <fullName evidence="3">DUF3426 domain-containing protein</fullName>
    </submittedName>
</protein>
<feature type="compositionally biased region" description="Low complexity" evidence="1">
    <location>
        <begin position="203"/>
        <end position="214"/>
    </location>
</feature>
<feature type="compositionally biased region" description="Pro residues" evidence="1">
    <location>
        <begin position="126"/>
        <end position="146"/>
    </location>
</feature>
<name>A0ABS7YE52_9BURK</name>
<dbReference type="RefSeq" id="WP_225240170.1">
    <property type="nucleotide sequence ID" value="NZ_JAHYBX010000010.1"/>
</dbReference>
<evidence type="ECO:0000313" key="4">
    <source>
        <dbReference type="Proteomes" id="UP001198602"/>
    </source>
</evidence>
<feature type="compositionally biased region" description="Pro residues" evidence="1">
    <location>
        <begin position="215"/>
        <end position="225"/>
    </location>
</feature>
<feature type="domain" description="Zinc finger/thioredoxin putative" evidence="2">
    <location>
        <begin position="3"/>
        <end position="38"/>
    </location>
</feature>
<dbReference type="Pfam" id="PF11906">
    <property type="entry name" value="DUF3426"/>
    <property type="match status" value="1"/>
</dbReference>
<gene>
    <name evidence="3" type="ORF">LE190_18950</name>
</gene>
<evidence type="ECO:0000256" key="1">
    <source>
        <dbReference type="SAM" id="MobiDB-lite"/>
    </source>
</evidence>
<proteinExistence type="predicted"/>
<accession>A0ABS7YE52</accession>
<organism evidence="3 4">
    <name type="scientific">Massilia hydrophila</name>
    <dbReference type="NCBI Taxonomy" id="3044279"/>
    <lineage>
        <taxon>Bacteria</taxon>
        <taxon>Pseudomonadati</taxon>
        <taxon>Pseudomonadota</taxon>
        <taxon>Betaproteobacteria</taxon>
        <taxon>Burkholderiales</taxon>
        <taxon>Oxalobacteraceae</taxon>
        <taxon>Telluria group</taxon>
        <taxon>Massilia</taxon>
    </lineage>
</organism>
<keyword evidence="4" id="KW-1185">Reference proteome</keyword>
<dbReference type="InterPro" id="IPR021834">
    <property type="entry name" value="DUF3426"/>
</dbReference>
<feature type="region of interest" description="Disordered" evidence="1">
    <location>
        <begin position="163"/>
        <end position="275"/>
    </location>
</feature>
<dbReference type="EMBL" id="JAHYBX010000010">
    <property type="protein sequence ID" value="MCA1857988.1"/>
    <property type="molecule type" value="Genomic_DNA"/>
</dbReference>
<dbReference type="NCBIfam" id="TIGR02098">
    <property type="entry name" value="MJ0042_CXXC"/>
    <property type="match status" value="1"/>
</dbReference>
<dbReference type="Pfam" id="PF13719">
    <property type="entry name" value="Zn_ribbon_5"/>
    <property type="match status" value="1"/>
</dbReference>
<sequence>MALATQCPHCGTVFRVAADQLKLRGGIVRCGACTQVFDGNAALVDLEGASAPPSATPAPVPPPVTAAPAAEETGDEAIYTLEFDRTFAPFGILPQASTVPAAPVPPMAPAPALAPVPEPEPEPEPVPEPPPAPQLEPEPEAAPSPAAPTTTATAGTAITTATAQEHAHAPAAAPDPAVPASSAAPAPGGPSARPAQALPPPLLLRESGPATVTLPLPPSAPPVAPRTPRTKAAKAAKAADARARRARPAPASIEAPKPPPEPDEPAFVRRTRQRERSGKTLRIALATGSVVLLLVLAAQLVRSFHDPLAARYPAFKPALVSLCGLLGCRVELPTRIEQLVIDTGELTTLGGNAYTFTTQLRNQGDTVQAWPSLELTLSSADDKPLVRRVFGPRDYLPAGPLLAAGFPARAEQPVKLHFRVEEPAPSGYHVAVFYP</sequence>
<reference evidence="3 4" key="1">
    <citation type="submission" date="2021-07" db="EMBL/GenBank/DDBJ databases">
        <title>Characterization of Violacein-producing bacteria and related species.</title>
        <authorList>
            <person name="Wilson H.S."/>
            <person name="De Leon M.E."/>
        </authorList>
    </citation>
    <scope>NUCLEOTIDE SEQUENCE [LARGE SCALE GENOMIC DNA]</scope>
    <source>
        <strain evidence="3 4">HSC-2F05</strain>
    </source>
</reference>
<feature type="compositionally biased region" description="Low complexity" evidence="1">
    <location>
        <begin position="163"/>
        <end position="196"/>
    </location>
</feature>
<dbReference type="InterPro" id="IPR011723">
    <property type="entry name" value="Znf/thioredoxin_put"/>
</dbReference>
<comment type="caution">
    <text evidence="3">The sequence shown here is derived from an EMBL/GenBank/DDBJ whole genome shotgun (WGS) entry which is preliminary data.</text>
</comment>
<dbReference type="Proteomes" id="UP001198602">
    <property type="component" value="Unassembled WGS sequence"/>
</dbReference>
<feature type="compositionally biased region" description="Pro residues" evidence="1">
    <location>
        <begin position="54"/>
        <end position="65"/>
    </location>
</feature>
<feature type="region of interest" description="Disordered" evidence="1">
    <location>
        <begin position="48"/>
        <end position="70"/>
    </location>
</feature>
<evidence type="ECO:0000259" key="2">
    <source>
        <dbReference type="Pfam" id="PF13719"/>
    </source>
</evidence>
<evidence type="ECO:0000313" key="3">
    <source>
        <dbReference type="EMBL" id="MCA1857988.1"/>
    </source>
</evidence>
<feature type="region of interest" description="Disordered" evidence="1">
    <location>
        <begin position="110"/>
        <end position="151"/>
    </location>
</feature>